<dbReference type="InterPro" id="IPR001563">
    <property type="entry name" value="Peptidase_S10"/>
</dbReference>
<evidence type="ECO:0000256" key="1">
    <source>
        <dbReference type="ARBA" id="ARBA00009431"/>
    </source>
</evidence>
<evidence type="ECO:0000313" key="8">
    <source>
        <dbReference type="EMBL" id="CDO69772.1"/>
    </source>
</evidence>
<keyword evidence="9" id="KW-1185">Reference proteome</keyword>
<keyword evidence="7" id="KW-0732">Signal</keyword>
<dbReference type="PANTHER" id="PTHR11802:SF479">
    <property type="entry name" value="CARBOXYPEPTIDASE"/>
    <property type="match status" value="1"/>
</dbReference>
<evidence type="ECO:0008006" key="10">
    <source>
        <dbReference type="Google" id="ProtNLM"/>
    </source>
</evidence>
<keyword evidence="3" id="KW-0645">Protease</keyword>
<evidence type="ECO:0000313" key="9">
    <source>
        <dbReference type="Proteomes" id="UP000029665"/>
    </source>
</evidence>
<dbReference type="PRINTS" id="PR00724">
    <property type="entry name" value="CRBOXYPTASEC"/>
</dbReference>
<feature type="chain" id="PRO_5001587268" description="Carboxypeptidase" evidence="7">
    <location>
        <begin position="21"/>
        <end position="663"/>
    </location>
</feature>
<keyword evidence="6" id="KW-0812">Transmembrane</keyword>
<dbReference type="GO" id="GO:0004185">
    <property type="term" value="F:serine-type carboxypeptidase activity"/>
    <property type="evidence" value="ECO:0007669"/>
    <property type="project" value="InterPro"/>
</dbReference>
<feature type="transmembrane region" description="Helical" evidence="6">
    <location>
        <begin position="641"/>
        <end position="661"/>
    </location>
</feature>
<name>A0A060S5Q9_PYCCI</name>
<dbReference type="OrthoDB" id="443318at2759"/>
<evidence type="ECO:0000256" key="7">
    <source>
        <dbReference type="SAM" id="SignalP"/>
    </source>
</evidence>
<evidence type="ECO:0000256" key="4">
    <source>
        <dbReference type="ARBA" id="ARBA00022801"/>
    </source>
</evidence>
<dbReference type="GO" id="GO:0006508">
    <property type="term" value="P:proteolysis"/>
    <property type="evidence" value="ECO:0007669"/>
    <property type="project" value="UniProtKB-KW"/>
</dbReference>
<keyword evidence="6" id="KW-0472">Membrane</keyword>
<dbReference type="SUPFAM" id="SSF53474">
    <property type="entry name" value="alpha/beta-Hydrolases"/>
    <property type="match status" value="1"/>
</dbReference>
<keyword evidence="6" id="KW-1133">Transmembrane helix</keyword>
<protein>
    <recommendedName>
        <fullName evidence="10">Carboxypeptidase</fullName>
    </recommendedName>
</protein>
<sequence length="663" mass="71667">MLGLVKFTAVLAVLVPLVATQLPPTPSSWPEDYPGKPSGDYSPEWQNCEPLVLIFLSYAGNIGVNRPDHPNNTLFFWALEKENGSLTVGADERSDVPWGIWLNGGPGSSSMLGFIYENGPIRIGPDGSPSQNEYSWDHVADYIWIDQPVGTGWSTTDSDGYVHDEDEMGRDFPYIMKTYFGLSDPPVKIVKFAIGDGTVGSEATCQLLPTVSILETYPQLIGYDPEVFEWFREHREHLCGYDLNLTYPQDEHFPDLQIVNPTDPNRAGFVGLAARKTLFGSMTRLAIPGTGTHTIRAIEERTSHARRGAGVDAAILRSSEAASQIAKRDLSFRTNGTIDSWYGCYLFDEMLEYALNYSYPWNIKGNSQTWEGFDVYQIPDALDPESPIDGSSFFNDPQARAALHAPTSKAWAGGIPYPFLGDPVEGIDPSVECVFECAGGCSAHPLTRLNRPMAFLDDLAANASAHNIHVVLYSGNDDSLLAHRGTEVVIQNTTFGGIQGFTRKPSTPWYDDAGNFAGIVHQERNWTYVLVDGAGHLVGYNSPPKALTLLREFIIGNNQTGLVTQVSGLVEVLGGEDAALAVDAIPGTSGIFIGSVTTQSTVQYPGATIAAWESYIATATATAIPGSVKGVDAKQNSALRLGAAGAATLLVGMSFLGCLIFSA</sequence>
<dbReference type="EMBL" id="CCBP010000055">
    <property type="protein sequence ID" value="CDO69772.1"/>
    <property type="molecule type" value="Genomic_DNA"/>
</dbReference>
<dbReference type="HOGENOM" id="CLU_440163_0_0_1"/>
<feature type="signal peptide" evidence="7">
    <location>
        <begin position="1"/>
        <end position="20"/>
    </location>
</feature>
<evidence type="ECO:0000256" key="3">
    <source>
        <dbReference type="ARBA" id="ARBA00022670"/>
    </source>
</evidence>
<proteinExistence type="inferred from homology"/>
<keyword evidence="2" id="KW-0121">Carboxypeptidase</keyword>
<keyword evidence="4" id="KW-0378">Hydrolase</keyword>
<gene>
    <name evidence="8" type="ORF">BN946_scf184766.g17</name>
</gene>
<evidence type="ECO:0000256" key="6">
    <source>
        <dbReference type="SAM" id="Phobius"/>
    </source>
</evidence>
<accession>A0A060S5Q9</accession>
<dbReference type="InterPro" id="IPR029058">
    <property type="entry name" value="AB_hydrolase_fold"/>
</dbReference>
<reference evidence="8" key="1">
    <citation type="submission" date="2014-01" db="EMBL/GenBank/DDBJ databases">
        <title>The genome of the white-rot fungus Pycnoporus cinnabarinus: a basidiomycete model with a versatile arsenal for lignocellulosic biomass breakdown.</title>
        <authorList>
            <person name="Levasseur A."/>
            <person name="Lomascolo A."/>
            <person name="Ruiz-Duenas F.J."/>
            <person name="Uzan E."/>
            <person name="Piumi F."/>
            <person name="Kues U."/>
            <person name="Ram A.F.J."/>
            <person name="Murat C."/>
            <person name="Haon M."/>
            <person name="Benoit I."/>
            <person name="Arfi Y."/>
            <person name="Chevret D."/>
            <person name="Drula E."/>
            <person name="Kwon M.J."/>
            <person name="Gouret P."/>
            <person name="Lesage-Meessen L."/>
            <person name="Lombard V."/>
            <person name="Mariette J."/>
            <person name="Noirot C."/>
            <person name="Park J."/>
            <person name="Patyshakuliyeva A."/>
            <person name="Wieneger R.A.B."/>
            <person name="Wosten H.A.B."/>
            <person name="Martin F."/>
            <person name="Coutinho P.M."/>
            <person name="de Vries R."/>
            <person name="Martinez A.T."/>
            <person name="Klopp C."/>
            <person name="Pontarotti P."/>
            <person name="Henrissat B."/>
            <person name="Record E."/>
        </authorList>
    </citation>
    <scope>NUCLEOTIDE SEQUENCE [LARGE SCALE GENOMIC DNA]</scope>
    <source>
        <strain evidence="8">BRFM137</strain>
    </source>
</reference>
<comment type="similarity">
    <text evidence="1">Belongs to the peptidase S10 family.</text>
</comment>
<dbReference type="AlphaFoldDB" id="A0A060S5Q9"/>
<evidence type="ECO:0000256" key="5">
    <source>
        <dbReference type="ARBA" id="ARBA00023180"/>
    </source>
</evidence>
<comment type="caution">
    <text evidence="8">The sequence shown here is derived from an EMBL/GenBank/DDBJ whole genome shotgun (WGS) entry which is preliminary data.</text>
</comment>
<dbReference type="Proteomes" id="UP000029665">
    <property type="component" value="Unassembled WGS sequence"/>
</dbReference>
<dbReference type="STRING" id="5643.A0A060S5Q9"/>
<dbReference type="OMA" id="RSDVPWG"/>
<organism evidence="8 9">
    <name type="scientific">Pycnoporus cinnabarinus</name>
    <name type="common">Cinnabar-red polypore</name>
    <name type="synonym">Trametes cinnabarina</name>
    <dbReference type="NCBI Taxonomy" id="5643"/>
    <lineage>
        <taxon>Eukaryota</taxon>
        <taxon>Fungi</taxon>
        <taxon>Dikarya</taxon>
        <taxon>Basidiomycota</taxon>
        <taxon>Agaricomycotina</taxon>
        <taxon>Agaricomycetes</taxon>
        <taxon>Polyporales</taxon>
        <taxon>Polyporaceae</taxon>
        <taxon>Trametes</taxon>
    </lineage>
</organism>
<dbReference type="Pfam" id="PF00450">
    <property type="entry name" value="Peptidase_S10"/>
    <property type="match status" value="2"/>
</dbReference>
<evidence type="ECO:0000256" key="2">
    <source>
        <dbReference type="ARBA" id="ARBA00022645"/>
    </source>
</evidence>
<keyword evidence="5" id="KW-0325">Glycoprotein</keyword>
<dbReference type="Gene3D" id="3.40.50.1820">
    <property type="entry name" value="alpha/beta hydrolase"/>
    <property type="match status" value="2"/>
</dbReference>
<dbReference type="PANTHER" id="PTHR11802">
    <property type="entry name" value="SERINE PROTEASE FAMILY S10 SERINE CARBOXYPEPTIDASE"/>
    <property type="match status" value="1"/>
</dbReference>